<accession>A0A067KYT8</accession>
<dbReference type="InterPro" id="IPR035513">
    <property type="entry name" value="Invertase/methylesterase_inhib"/>
</dbReference>
<feature type="chain" id="PRO_5001639986" description="Pectinesterase inhibitor domain-containing protein" evidence="4">
    <location>
        <begin position="22"/>
        <end position="193"/>
    </location>
</feature>
<dbReference type="NCBIfam" id="TIGR01614">
    <property type="entry name" value="PME_inhib"/>
    <property type="match status" value="1"/>
</dbReference>
<evidence type="ECO:0000256" key="3">
    <source>
        <dbReference type="ARBA" id="ARBA00038471"/>
    </source>
</evidence>
<dbReference type="Gene3D" id="1.20.140.40">
    <property type="entry name" value="Invertase/pectin methylesterase inhibitor family protein"/>
    <property type="match status" value="1"/>
</dbReference>
<evidence type="ECO:0000313" key="6">
    <source>
        <dbReference type="EMBL" id="KDP41307.1"/>
    </source>
</evidence>
<dbReference type="InterPro" id="IPR006501">
    <property type="entry name" value="Pectinesterase_inhib_dom"/>
</dbReference>
<evidence type="ECO:0000256" key="2">
    <source>
        <dbReference type="ARBA" id="ARBA00023157"/>
    </source>
</evidence>
<keyword evidence="7" id="KW-1185">Reference proteome</keyword>
<dbReference type="SMART" id="SM00856">
    <property type="entry name" value="PMEI"/>
    <property type="match status" value="1"/>
</dbReference>
<dbReference type="Proteomes" id="UP000027138">
    <property type="component" value="Unassembled WGS sequence"/>
</dbReference>
<dbReference type="Pfam" id="PF04043">
    <property type="entry name" value="PMEI"/>
    <property type="match status" value="1"/>
</dbReference>
<dbReference type="OrthoDB" id="1094948at2759"/>
<name>A0A067KYT8_JATCU</name>
<dbReference type="CDD" id="cd15797">
    <property type="entry name" value="PMEI"/>
    <property type="match status" value="1"/>
</dbReference>
<gene>
    <name evidence="6" type="ORF">JCGZ_15714</name>
</gene>
<dbReference type="GO" id="GO:0046910">
    <property type="term" value="F:pectinesterase inhibitor activity"/>
    <property type="evidence" value="ECO:0007669"/>
    <property type="project" value="InterPro"/>
</dbReference>
<dbReference type="SUPFAM" id="SSF101148">
    <property type="entry name" value="Plant invertase/pectin methylesterase inhibitor"/>
    <property type="match status" value="1"/>
</dbReference>
<organism evidence="6 7">
    <name type="scientific">Jatropha curcas</name>
    <name type="common">Barbados nut</name>
    <dbReference type="NCBI Taxonomy" id="180498"/>
    <lineage>
        <taxon>Eukaryota</taxon>
        <taxon>Viridiplantae</taxon>
        <taxon>Streptophyta</taxon>
        <taxon>Embryophyta</taxon>
        <taxon>Tracheophyta</taxon>
        <taxon>Spermatophyta</taxon>
        <taxon>Magnoliopsida</taxon>
        <taxon>eudicotyledons</taxon>
        <taxon>Gunneridae</taxon>
        <taxon>Pentapetalae</taxon>
        <taxon>rosids</taxon>
        <taxon>fabids</taxon>
        <taxon>Malpighiales</taxon>
        <taxon>Euphorbiaceae</taxon>
        <taxon>Crotonoideae</taxon>
        <taxon>Jatropheae</taxon>
        <taxon>Jatropha</taxon>
    </lineage>
</organism>
<proteinExistence type="inferred from homology"/>
<dbReference type="KEGG" id="jcu:105630548"/>
<dbReference type="InterPro" id="IPR034086">
    <property type="entry name" value="PMEI_plant"/>
</dbReference>
<dbReference type="InterPro" id="IPR052421">
    <property type="entry name" value="PCW_Enzyme_Inhibitor"/>
</dbReference>
<evidence type="ECO:0000259" key="5">
    <source>
        <dbReference type="SMART" id="SM00856"/>
    </source>
</evidence>
<dbReference type="PANTHER" id="PTHR36710:SF1">
    <property type="entry name" value="F14J9.2 PROTEIN"/>
    <property type="match status" value="1"/>
</dbReference>
<evidence type="ECO:0000256" key="1">
    <source>
        <dbReference type="ARBA" id="ARBA00022729"/>
    </source>
</evidence>
<dbReference type="PANTHER" id="PTHR36710">
    <property type="entry name" value="PECTINESTERASE INHIBITOR-LIKE"/>
    <property type="match status" value="1"/>
</dbReference>
<sequence length="193" mass="22073">MSSSPWLNILLLPILVASLFTNPMSDNEIQEKINYVCRQMEEFGFCNQTFNENLKSTTTDYVGLTQITIEQAITNSTNTHAFVQQLLESATSEPLRNALIECKNAYSTVVQSFHEAMKYFEQKEYSSMVKSEMVAPRAQSDCSSRFSISPYRKNPLADRNREMRIIIAMAIVTGHQLDVYTNQNMISFYLSFS</sequence>
<evidence type="ECO:0000256" key="4">
    <source>
        <dbReference type="SAM" id="SignalP"/>
    </source>
</evidence>
<dbReference type="EMBL" id="KK914318">
    <property type="protein sequence ID" value="KDP41307.1"/>
    <property type="molecule type" value="Genomic_DNA"/>
</dbReference>
<keyword evidence="2" id="KW-1015">Disulfide bond</keyword>
<evidence type="ECO:0000313" key="7">
    <source>
        <dbReference type="Proteomes" id="UP000027138"/>
    </source>
</evidence>
<reference evidence="6 7" key="1">
    <citation type="journal article" date="2014" name="PLoS ONE">
        <title>Global Analysis of Gene Expression Profiles in Physic Nut (Jatropha curcas L.) Seedlings Exposed to Salt Stress.</title>
        <authorList>
            <person name="Zhang L."/>
            <person name="Zhang C."/>
            <person name="Wu P."/>
            <person name="Chen Y."/>
            <person name="Li M."/>
            <person name="Jiang H."/>
            <person name="Wu G."/>
        </authorList>
    </citation>
    <scope>NUCLEOTIDE SEQUENCE [LARGE SCALE GENOMIC DNA]</scope>
    <source>
        <strain evidence="7">cv. GZQX0401</strain>
        <tissue evidence="6">Young leaves</tissue>
    </source>
</reference>
<feature type="signal peptide" evidence="4">
    <location>
        <begin position="1"/>
        <end position="21"/>
    </location>
</feature>
<comment type="similarity">
    <text evidence="3">Belongs to the PMEI family.</text>
</comment>
<dbReference type="AlphaFoldDB" id="A0A067KYT8"/>
<keyword evidence="1 4" id="KW-0732">Signal</keyword>
<protein>
    <recommendedName>
        <fullName evidence="5">Pectinesterase inhibitor domain-containing protein</fullName>
    </recommendedName>
</protein>
<feature type="domain" description="Pectinesterase inhibitor" evidence="5">
    <location>
        <begin position="24"/>
        <end position="173"/>
    </location>
</feature>